<dbReference type="Gene3D" id="3.30.70.330">
    <property type="match status" value="1"/>
</dbReference>
<dbReference type="InterPro" id="IPR035979">
    <property type="entry name" value="RBD_domain_sf"/>
</dbReference>
<protein>
    <recommendedName>
        <fullName evidence="9">RRM domain-containing protein</fullName>
    </recommendedName>
</protein>
<name>A0A4S4M479_9AGAM</name>
<evidence type="ECO:0000313" key="10">
    <source>
        <dbReference type="EMBL" id="THH19924.1"/>
    </source>
</evidence>
<evidence type="ECO:0000256" key="8">
    <source>
        <dbReference type="SAM" id="SignalP"/>
    </source>
</evidence>
<dbReference type="Pfam" id="PF01161">
    <property type="entry name" value="PBP"/>
    <property type="match status" value="1"/>
</dbReference>
<evidence type="ECO:0000256" key="4">
    <source>
        <dbReference type="ARBA" id="ARBA00023187"/>
    </source>
</evidence>
<dbReference type="GO" id="GO:0003723">
    <property type="term" value="F:RNA binding"/>
    <property type="evidence" value="ECO:0007669"/>
    <property type="project" value="UniProtKB-UniRule"/>
</dbReference>
<dbReference type="PROSITE" id="PS50102">
    <property type="entry name" value="RRM"/>
    <property type="match status" value="1"/>
</dbReference>
<dbReference type="Pfam" id="PF00076">
    <property type="entry name" value="RRM_1"/>
    <property type="match status" value="1"/>
</dbReference>
<dbReference type="Gene3D" id="3.90.280.10">
    <property type="entry name" value="PEBP-like"/>
    <property type="match status" value="1"/>
</dbReference>
<keyword evidence="5" id="KW-0539">Nucleus</keyword>
<feature type="signal peptide" evidence="8">
    <location>
        <begin position="1"/>
        <end position="17"/>
    </location>
</feature>
<dbReference type="InterPro" id="IPR012677">
    <property type="entry name" value="Nucleotide-bd_a/b_plait_sf"/>
</dbReference>
<dbReference type="InterPro" id="IPR034150">
    <property type="entry name" value="SF3B6_RRM"/>
</dbReference>
<dbReference type="AlphaFoldDB" id="A0A4S4M479"/>
<evidence type="ECO:0000256" key="6">
    <source>
        <dbReference type="PROSITE-ProRule" id="PRU00176"/>
    </source>
</evidence>
<dbReference type="InterPro" id="IPR008914">
    <property type="entry name" value="PEBP"/>
</dbReference>
<dbReference type="InterPro" id="IPR035810">
    <property type="entry name" value="PEBP_euk"/>
</dbReference>
<dbReference type="InterPro" id="IPR036610">
    <property type="entry name" value="PEBP-like_sf"/>
</dbReference>
<dbReference type="SUPFAM" id="SSF54928">
    <property type="entry name" value="RNA-binding domain, RBD"/>
    <property type="match status" value="1"/>
</dbReference>
<dbReference type="GO" id="GO:0006397">
    <property type="term" value="P:mRNA processing"/>
    <property type="evidence" value="ECO:0007669"/>
    <property type="project" value="UniProtKB-KW"/>
</dbReference>
<dbReference type="PANTHER" id="PTHR11362">
    <property type="entry name" value="PHOSPHATIDYLETHANOLAMINE-BINDING PROTEIN"/>
    <property type="match status" value="1"/>
</dbReference>
<dbReference type="EMBL" id="SGPL01000033">
    <property type="protein sequence ID" value="THH19924.1"/>
    <property type="molecule type" value="Genomic_DNA"/>
</dbReference>
<accession>A0A4S4M479</accession>
<dbReference type="PANTHER" id="PTHR11362:SF82">
    <property type="entry name" value="PHOSPHATIDYLETHANOLAMINE-BINDING PROTEIN 4"/>
    <property type="match status" value="1"/>
</dbReference>
<keyword evidence="2" id="KW-0507">mRNA processing</keyword>
<keyword evidence="11" id="KW-1185">Reference proteome</keyword>
<evidence type="ECO:0000256" key="7">
    <source>
        <dbReference type="SAM" id="MobiDB-lite"/>
    </source>
</evidence>
<comment type="caution">
    <text evidence="10">The sequence shown here is derived from an EMBL/GenBank/DDBJ whole genome shotgun (WGS) entry which is preliminary data.</text>
</comment>
<reference evidence="10 11" key="1">
    <citation type="submission" date="2019-02" db="EMBL/GenBank/DDBJ databases">
        <title>Genome sequencing of the rare red list fungi Bondarzewia mesenterica.</title>
        <authorList>
            <person name="Buettner E."/>
            <person name="Kellner H."/>
        </authorList>
    </citation>
    <scope>NUCLEOTIDE SEQUENCE [LARGE SCALE GENOMIC DNA]</scope>
    <source>
        <strain evidence="10 11">DSM 108281</strain>
    </source>
</reference>
<evidence type="ECO:0000256" key="3">
    <source>
        <dbReference type="ARBA" id="ARBA00022884"/>
    </source>
</evidence>
<keyword evidence="4" id="KW-0508">mRNA splicing</keyword>
<comment type="subcellular location">
    <subcellularLocation>
        <location evidence="1">Nucleus</location>
    </subcellularLocation>
</comment>
<evidence type="ECO:0000256" key="5">
    <source>
        <dbReference type="ARBA" id="ARBA00023242"/>
    </source>
</evidence>
<feature type="region of interest" description="Disordered" evidence="7">
    <location>
        <begin position="229"/>
        <end position="248"/>
    </location>
</feature>
<dbReference type="InterPro" id="IPR000504">
    <property type="entry name" value="RRM_dom"/>
</dbReference>
<dbReference type="SUPFAM" id="SSF49777">
    <property type="entry name" value="PEBP-like"/>
    <property type="match status" value="1"/>
</dbReference>
<gene>
    <name evidence="10" type="ORF">EW146_g1357</name>
</gene>
<sequence length="399" mass="42888">MLGAILVLTLLVLQIHATRPGSDNSQQSNFTIPDVVQAFDSAHIVPDILSSFDPTSILEVEFLDPDSSTNETSSVIPGVHLSMEQTLLEPQFFLTSNDTSLQNQTFVLALVDPDAPTPQNTSLSQFRHLLAGDFHLNGDSLDHALLTNSSAAQTDYVNPTPPVGSDPHRYVILLFIQPSNFDTLAANFVNASTPRSNFNLTTFANEVGLGSPIAGTYFLTQADDSSGANSSTSTASTAATSSSAGLNGASGSVIPSASPTVSNGIGMAGMMDTTLALIFAALLSKLPPGANRILFVKNLNYQITGEDLYDLFGRYGSIRQIRIGNEQKTKGTAFVVFDDVMDAKNALDHLNGFHLQERYIVVLYHMPAKQDAAAAKAELARREEELVQLKKKHDINDED</sequence>
<feature type="chain" id="PRO_5020863033" description="RRM domain-containing protein" evidence="8">
    <location>
        <begin position="18"/>
        <end position="399"/>
    </location>
</feature>
<dbReference type="OrthoDB" id="275748at2759"/>
<dbReference type="CDD" id="cd00866">
    <property type="entry name" value="PEBP_euk"/>
    <property type="match status" value="1"/>
</dbReference>
<dbReference type="GO" id="GO:0008380">
    <property type="term" value="P:RNA splicing"/>
    <property type="evidence" value="ECO:0007669"/>
    <property type="project" value="UniProtKB-KW"/>
</dbReference>
<evidence type="ECO:0000313" key="11">
    <source>
        <dbReference type="Proteomes" id="UP000310158"/>
    </source>
</evidence>
<feature type="domain" description="RRM" evidence="9">
    <location>
        <begin position="292"/>
        <end position="367"/>
    </location>
</feature>
<proteinExistence type="predicted"/>
<evidence type="ECO:0000256" key="2">
    <source>
        <dbReference type="ARBA" id="ARBA00022664"/>
    </source>
</evidence>
<dbReference type="GO" id="GO:0005634">
    <property type="term" value="C:nucleus"/>
    <property type="evidence" value="ECO:0007669"/>
    <property type="project" value="UniProtKB-SubCell"/>
</dbReference>
<evidence type="ECO:0000259" key="9">
    <source>
        <dbReference type="PROSITE" id="PS50102"/>
    </source>
</evidence>
<keyword evidence="8" id="KW-0732">Signal</keyword>
<dbReference type="CDD" id="cd12241">
    <property type="entry name" value="RRM_SF3B14"/>
    <property type="match status" value="1"/>
</dbReference>
<dbReference type="SMART" id="SM00360">
    <property type="entry name" value="RRM"/>
    <property type="match status" value="1"/>
</dbReference>
<dbReference type="FunFam" id="3.30.70.330:FF:000286">
    <property type="entry name" value="Putative pre-mRNA branch site protein p14"/>
    <property type="match status" value="1"/>
</dbReference>
<dbReference type="Proteomes" id="UP000310158">
    <property type="component" value="Unassembled WGS sequence"/>
</dbReference>
<keyword evidence="3 6" id="KW-0694">RNA-binding</keyword>
<evidence type="ECO:0000256" key="1">
    <source>
        <dbReference type="ARBA" id="ARBA00004123"/>
    </source>
</evidence>
<organism evidence="10 11">
    <name type="scientific">Bondarzewia mesenterica</name>
    <dbReference type="NCBI Taxonomy" id="1095465"/>
    <lineage>
        <taxon>Eukaryota</taxon>
        <taxon>Fungi</taxon>
        <taxon>Dikarya</taxon>
        <taxon>Basidiomycota</taxon>
        <taxon>Agaricomycotina</taxon>
        <taxon>Agaricomycetes</taxon>
        <taxon>Russulales</taxon>
        <taxon>Bondarzewiaceae</taxon>
        <taxon>Bondarzewia</taxon>
    </lineage>
</organism>